<comment type="subunit">
    <text evidence="2">Interacts with ribosomal protein uL14 (rplN).</text>
</comment>
<evidence type="ECO:0000313" key="4">
    <source>
        <dbReference type="Proteomes" id="UP000637513"/>
    </source>
</evidence>
<sequence>MNEQKVMAKTAYLALDEKKGEDICVIDISSISVMADYFVLASGMSTPQIQAMVDNVQEKMGKAGFSLKRLEGNKSSSWVLMDYGDVVVHVFHQDDRLFYDLERIWSDGRQIDPAALEE</sequence>
<organism evidence="3 4">
    <name type="scientific">Jutongia hominis</name>
    <dbReference type="NCBI Taxonomy" id="2763664"/>
    <lineage>
        <taxon>Bacteria</taxon>
        <taxon>Bacillati</taxon>
        <taxon>Bacillota</taxon>
        <taxon>Clostridia</taxon>
        <taxon>Lachnospirales</taxon>
        <taxon>Lachnospiraceae</taxon>
        <taxon>Jutongia</taxon>
    </lineage>
</organism>
<evidence type="ECO:0000256" key="1">
    <source>
        <dbReference type="ARBA" id="ARBA00010574"/>
    </source>
</evidence>
<keyword evidence="2" id="KW-0678">Repressor</keyword>
<dbReference type="Gene3D" id="3.30.460.10">
    <property type="entry name" value="Beta Polymerase, domain 2"/>
    <property type="match status" value="1"/>
</dbReference>
<dbReference type="InterPro" id="IPR004394">
    <property type="entry name" value="Iojap/RsfS/C7orf30"/>
</dbReference>
<dbReference type="Proteomes" id="UP000637513">
    <property type="component" value="Unassembled WGS sequence"/>
</dbReference>
<dbReference type="EMBL" id="JACRSW010000027">
    <property type="protein sequence ID" value="MBC8557391.1"/>
    <property type="molecule type" value="Genomic_DNA"/>
</dbReference>
<protein>
    <recommendedName>
        <fullName evidence="2">Ribosomal silencing factor RsfS</fullName>
    </recommendedName>
</protein>
<proteinExistence type="inferred from homology"/>
<name>A0ABR7MUB7_9FIRM</name>
<gene>
    <name evidence="2 3" type="primary">rsfS</name>
    <name evidence="3" type="ORF">H8700_06695</name>
</gene>
<comment type="caution">
    <text evidence="3">The sequence shown here is derived from an EMBL/GenBank/DDBJ whole genome shotgun (WGS) entry which is preliminary data.</text>
</comment>
<reference evidence="3 4" key="1">
    <citation type="submission" date="2020-08" db="EMBL/GenBank/DDBJ databases">
        <title>Genome public.</title>
        <authorList>
            <person name="Liu C."/>
            <person name="Sun Q."/>
        </authorList>
    </citation>
    <scope>NUCLEOTIDE SEQUENCE [LARGE SCALE GENOMIC DNA]</scope>
    <source>
        <strain evidence="3 4">BX3</strain>
    </source>
</reference>
<dbReference type="Pfam" id="PF02410">
    <property type="entry name" value="RsfS"/>
    <property type="match status" value="1"/>
</dbReference>
<dbReference type="RefSeq" id="WP_022142016.1">
    <property type="nucleotide sequence ID" value="NZ_JACRSW010000027.1"/>
</dbReference>
<accession>A0ABR7MUB7</accession>
<evidence type="ECO:0000313" key="3">
    <source>
        <dbReference type="EMBL" id="MBC8557391.1"/>
    </source>
</evidence>
<dbReference type="PANTHER" id="PTHR21043:SF0">
    <property type="entry name" value="MITOCHONDRIAL ASSEMBLY OF RIBOSOMAL LARGE SUBUNIT PROTEIN 1"/>
    <property type="match status" value="1"/>
</dbReference>
<keyword evidence="4" id="KW-1185">Reference proteome</keyword>
<keyword evidence="2" id="KW-0963">Cytoplasm</keyword>
<comment type="subcellular location">
    <subcellularLocation>
        <location evidence="2">Cytoplasm</location>
    </subcellularLocation>
</comment>
<dbReference type="PANTHER" id="PTHR21043">
    <property type="entry name" value="IOJAP SUPERFAMILY ORTHOLOG"/>
    <property type="match status" value="1"/>
</dbReference>
<evidence type="ECO:0000256" key="2">
    <source>
        <dbReference type="HAMAP-Rule" id="MF_01477"/>
    </source>
</evidence>
<dbReference type="HAMAP" id="MF_01477">
    <property type="entry name" value="Iojap_RsfS"/>
    <property type="match status" value="1"/>
</dbReference>
<dbReference type="SUPFAM" id="SSF81301">
    <property type="entry name" value="Nucleotidyltransferase"/>
    <property type="match status" value="1"/>
</dbReference>
<comment type="function">
    <text evidence="2">Functions as a ribosomal silencing factor. Interacts with ribosomal protein uL14 (rplN), blocking formation of intersubunit bridge B8. Prevents association of the 30S and 50S ribosomal subunits and the formation of functional ribosomes, thus repressing translation.</text>
</comment>
<dbReference type="InterPro" id="IPR043519">
    <property type="entry name" value="NT_sf"/>
</dbReference>
<comment type="similarity">
    <text evidence="1 2">Belongs to the Iojap/RsfS family.</text>
</comment>
<dbReference type="NCBIfam" id="TIGR00090">
    <property type="entry name" value="rsfS_iojap_ybeB"/>
    <property type="match status" value="1"/>
</dbReference>
<keyword evidence="2" id="KW-0810">Translation regulation</keyword>